<dbReference type="Proteomes" id="UP000050525">
    <property type="component" value="Unassembled WGS sequence"/>
</dbReference>
<protein>
    <submittedName>
        <fullName evidence="2">Uncharacterized protein</fullName>
    </submittedName>
</protein>
<comment type="caution">
    <text evidence="2">The sequence shown here is derived from an EMBL/GenBank/DDBJ whole genome shotgun (WGS) entry which is preliminary data.</text>
</comment>
<keyword evidence="1" id="KW-0472">Membrane</keyword>
<feature type="transmembrane region" description="Helical" evidence="1">
    <location>
        <begin position="44"/>
        <end position="66"/>
    </location>
</feature>
<evidence type="ECO:0000313" key="2">
    <source>
        <dbReference type="EMBL" id="KYO38768.1"/>
    </source>
</evidence>
<keyword evidence="1" id="KW-0812">Transmembrane</keyword>
<accession>A0A151NPR3</accession>
<keyword evidence="3" id="KW-1185">Reference proteome</keyword>
<gene>
    <name evidence="2" type="ORF">Y1Q_0023454</name>
</gene>
<evidence type="ECO:0000313" key="3">
    <source>
        <dbReference type="Proteomes" id="UP000050525"/>
    </source>
</evidence>
<organism evidence="2 3">
    <name type="scientific">Alligator mississippiensis</name>
    <name type="common">American alligator</name>
    <dbReference type="NCBI Taxonomy" id="8496"/>
    <lineage>
        <taxon>Eukaryota</taxon>
        <taxon>Metazoa</taxon>
        <taxon>Chordata</taxon>
        <taxon>Craniata</taxon>
        <taxon>Vertebrata</taxon>
        <taxon>Euteleostomi</taxon>
        <taxon>Archelosauria</taxon>
        <taxon>Archosauria</taxon>
        <taxon>Crocodylia</taxon>
        <taxon>Alligatoridae</taxon>
        <taxon>Alligatorinae</taxon>
        <taxon>Alligator</taxon>
    </lineage>
</organism>
<reference evidence="2 3" key="1">
    <citation type="journal article" date="2012" name="Genome Biol.">
        <title>Sequencing three crocodilian genomes to illuminate the evolution of archosaurs and amniotes.</title>
        <authorList>
            <person name="St John J.A."/>
            <person name="Braun E.L."/>
            <person name="Isberg S.R."/>
            <person name="Miles L.G."/>
            <person name="Chong A.Y."/>
            <person name="Gongora J."/>
            <person name="Dalzell P."/>
            <person name="Moran C."/>
            <person name="Bed'hom B."/>
            <person name="Abzhanov A."/>
            <person name="Burgess S.C."/>
            <person name="Cooksey A.M."/>
            <person name="Castoe T.A."/>
            <person name="Crawford N.G."/>
            <person name="Densmore L.D."/>
            <person name="Drew J.C."/>
            <person name="Edwards S.V."/>
            <person name="Faircloth B.C."/>
            <person name="Fujita M.K."/>
            <person name="Greenwold M.J."/>
            <person name="Hoffmann F.G."/>
            <person name="Howard J.M."/>
            <person name="Iguchi T."/>
            <person name="Janes D.E."/>
            <person name="Khan S.Y."/>
            <person name="Kohno S."/>
            <person name="de Koning A.J."/>
            <person name="Lance S.L."/>
            <person name="McCarthy F.M."/>
            <person name="McCormack J.E."/>
            <person name="Merchant M.E."/>
            <person name="Peterson D.G."/>
            <person name="Pollock D.D."/>
            <person name="Pourmand N."/>
            <person name="Raney B.J."/>
            <person name="Roessler K.A."/>
            <person name="Sanford J.R."/>
            <person name="Sawyer R.H."/>
            <person name="Schmidt C.J."/>
            <person name="Triplett E.W."/>
            <person name="Tuberville T.D."/>
            <person name="Venegas-Anaya M."/>
            <person name="Howard J.T."/>
            <person name="Jarvis E.D."/>
            <person name="Guillette L.J.Jr."/>
            <person name="Glenn T.C."/>
            <person name="Green R.E."/>
            <person name="Ray D.A."/>
        </authorList>
    </citation>
    <scope>NUCLEOTIDE SEQUENCE [LARGE SCALE GENOMIC DNA]</scope>
    <source>
        <strain evidence="2">KSC_2009_1</strain>
    </source>
</reference>
<dbReference type="EMBL" id="AKHW03002440">
    <property type="protein sequence ID" value="KYO38768.1"/>
    <property type="molecule type" value="Genomic_DNA"/>
</dbReference>
<dbReference type="AlphaFoldDB" id="A0A151NPR3"/>
<sequence length="68" mass="7942">MCPCIIPSQAVACHRVKETGGRRWGWDQKLSLTQLPLIQKKWQCLIFLDHLSLCIWVVWLSVVPYFSD</sequence>
<evidence type="ECO:0000256" key="1">
    <source>
        <dbReference type="SAM" id="Phobius"/>
    </source>
</evidence>
<name>A0A151NPR3_ALLMI</name>
<keyword evidence="1" id="KW-1133">Transmembrane helix</keyword>
<proteinExistence type="predicted"/>